<evidence type="ECO:0000313" key="3">
    <source>
        <dbReference type="Proteomes" id="UP000799776"/>
    </source>
</evidence>
<keyword evidence="3" id="KW-1185">Reference proteome</keyword>
<dbReference type="Proteomes" id="UP000799776">
    <property type="component" value="Unassembled WGS sequence"/>
</dbReference>
<gene>
    <name evidence="2" type="ORF">K490DRAFT_61743</name>
</gene>
<reference evidence="2" key="1">
    <citation type="journal article" date="2020" name="Stud. Mycol.">
        <title>101 Dothideomycetes genomes: a test case for predicting lifestyles and emergence of pathogens.</title>
        <authorList>
            <person name="Haridas S."/>
            <person name="Albert R."/>
            <person name="Binder M."/>
            <person name="Bloem J."/>
            <person name="Labutti K."/>
            <person name="Salamov A."/>
            <person name="Andreopoulos B."/>
            <person name="Baker S."/>
            <person name="Barry K."/>
            <person name="Bills G."/>
            <person name="Bluhm B."/>
            <person name="Cannon C."/>
            <person name="Castanera R."/>
            <person name="Culley D."/>
            <person name="Daum C."/>
            <person name="Ezra D."/>
            <person name="Gonzalez J."/>
            <person name="Henrissat B."/>
            <person name="Kuo A."/>
            <person name="Liang C."/>
            <person name="Lipzen A."/>
            <person name="Lutzoni F."/>
            <person name="Magnuson J."/>
            <person name="Mondo S."/>
            <person name="Nolan M."/>
            <person name="Ohm R."/>
            <person name="Pangilinan J."/>
            <person name="Park H.-J."/>
            <person name="Ramirez L."/>
            <person name="Alfaro M."/>
            <person name="Sun H."/>
            <person name="Tritt A."/>
            <person name="Yoshinaga Y."/>
            <person name="Zwiers L.-H."/>
            <person name="Turgeon B."/>
            <person name="Goodwin S."/>
            <person name="Spatafora J."/>
            <person name="Crous P."/>
            <person name="Grigoriev I."/>
        </authorList>
    </citation>
    <scope>NUCLEOTIDE SEQUENCE</scope>
    <source>
        <strain evidence="2">CBS 121410</strain>
    </source>
</reference>
<feature type="compositionally biased region" description="Basic and acidic residues" evidence="1">
    <location>
        <begin position="195"/>
        <end position="212"/>
    </location>
</feature>
<dbReference type="EMBL" id="ML978711">
    <property type="protein sequence ID" value="KAF2092303.1"/>
    <property type="molecule type" value="Genomic_DNA"/>
</dbReference>
<accession>A0A9P4I3G0</accession>
<protein>
    <submittedName>
        <fullName evidence="2">Uncharacterized protein</fullName>
    </submittedName>
</protein>
<organism evidence="2 3">
    <name type="scientific">Saccharata proteae CBS 121410</name>
    <dbReference type="NCBI Taxonomy" id="1314787"/>
    <lineage>
        <taxon>Eukaryota</taxon>
        <taxon>Fungi</taxon>
        <taxon>Dikarya</taxon>
        <taxon>Ascomycota</taxon>
        <taxon>Pezizomycotina</taxon>
        <taxon>Dothideomycetes</taxon>
        <taxon>Dothideomycetes incertae sedis</taxon>
        <taxon>Botryosphaeriales</taxon>
        <taxon>Saccharataceae</taxon>
        <taxon>Saccharata</taxon>
    </lineage>
</organism>
<sequence length="223" mass="25736">MNNSINLPLHHLLDGPDIKIELHEATGTMEKFKGVPEQMIRAFCSSIENGTVRLTGRKLVLPPDSITPRAFCHILEWMLATCESRYTYHIHIKYRSIENFDVYKGLAYLGINGPKADLERYFAGYLIGQRLTQEELNHFHRNAEPDSEFAKHLYSVIERKRWQKKLGNEEVEFIEAHPDFKARVDAVSQDIKERRERQKVLDHQKVSDRAQESESTGTSPGSS</sequence>
<evidence type="ECO:0000256" key="1">
    <source>
        <dbReference type="SAM" id="MobiDB-lite"/>
    </source>
</evidence>
<comment type="caution">
    <text evidence="2">The sequence shown here is derived from an EMBL/GenBank/DDBJ whole genome shotgun (WGS) entry which is preliminary data.</text>
</comment>
<proteinExistence type="predicted"/>
<evidence type="ECO:0000313" key="2">
    <source>
        <dbReference type="EMBL" id="KAF2092303.1"/>
    </source>
</evidence>
<dbReference type="AlphaFoldDB" id="A0A9P4I3G0"/>
<name>A0A9P4I3G0_9PEZI</name>
<feature type="compositionally biased region" description="Low complexity" evidence="1">
    <location>
        <begin position="213"/>
        <end position="223"/>
    </location>
</feature>
<feature type="region of interest" description="Disordered" evidence="1">
    <location>
        <begin position="195"/>
        <end position="223"/>
    </location>
</feature>